<dbReference type="EMBL" id="JARFPL010000006">
    <property type="protein sequence ID" value="MDF0592544.1"/>
    <property type="molecule type" value="Genomic_DNA"/>
</dbReference>
<evidence type="ECO:0000313" key="4">
    <source>
        <dbReference type="Proteomes" id="UP001215956"/>
    </source>
</evidence>
<sequence length="96" mass="10325">MIVAELSMITMGTGTSASRYVRAVHQVLKESGLKFVPSPMCTVVEAGSMAEIFKAVEKADDVLAGMGVGRIITSIKIDHRLDKEISIETKMGAIKE</sequence>
<dbReference type="SUPFAM" id="SSF89957">
    <property type="entry name" value="MTH1187/YkoF-like"/>
    <property type="match status" value="1"/>
</dbReference>
<proteinExistence type="inferred from homology"/>
<evidence type="ECO:0000256" key="1">
    <source>
        <dbReference type="ARBA" id="ARBA00010272"/>
    </source>
</evidence>
<comment type="similarity">
    <text evidence="1">Belongs to the UPF0045 family.</text>
</comment>
<dbReference type="Gene3D" id="3.30.70.930">
    <property type="match status" value="1"/>
</dbReference>
<dbReference type="PANTHER" id="PTHR33777:SF1">
    <property type="entry name" value="UPF0045 PROTEIN ECM15"/>
    <property type="match status" value="1"/>
</dbReference>
<dbReference type="RefSeq" id="WP_316968252.1">
    <property type="nucleotide sequence ID" value="NZ_JARFPL010000006.1"/>
</dbReference>
<evidence type="ECO:0000259" key="2">
    <source>
        <dbReference type="Pfam" id="PF01910"/>
    </source>
</evidence>
<dbReference type="Proteomes" id="UP001215956">
    <property type="component" value="Unassembled WGS sequence"/>
</dbReference>
<keyword evidence="4" id="KW-1185">Reference proteome</keyword>
<dbReference type="InterPro" id="IPR029756">
    <property type="entry name" value="MTH1187/YkoF-like"/>
</dbReference>
<feature type="domain" description="Thiamine-binding protein" evidence="2">
    <location>
        <begin position="4"/>
        <end position="94"/>
    </location>
</feature>
<dbReference type="InterPro" id="IPR051614">
    <property type="entry name" value="UPF0045_domain"/>
</dbReference>
<dbReference type="NCBIfam" id="TIGR00106">
    <property type="entry name" value="MTH1187 family thiamine-binding protein"/>
    <property type="match status" value="1"/>
</dbReference>
<name>A0ABT5XCX5_9EURY</name>
<comment type="caution">
    <text evidence="3">The sequence shown here is derived from an EMBL/GenBank/DDBJ whole genome shotgun (WGS) entry which is preliminary data.</text>
</comment>
<dbReference type="InterPro" id="IPR002767">
    <property type="entry name" value="Thiamine_BP"/>
</dbReference>
<evidence type="ECO:0000313" key="3">
    <source>
        <dbReference type="EMBL" id="MDF0592544.1"/>
    </source>
</evidence>
<organism evidence="3 4">
    <name type="scientific">Candidatus Methanocrinis alkalitolerans</name>
    <dbReference type="NCBI Taxonomy" id="3033395"/>
    <lineage>
        <taxon>Archaea</taxon>
        <taxon>Methanobacteriati</taxon>
        <taxon>Methanobacteriota</taxon>
        <taxon>Stenosarchaea group</taxon>
        <taxon>Methanomicrobia</taxon>
        <taxon>Methanotrichales</taxon>
        <taxon>Methanotrichaceae</taxon>
        <taxon>Methanocrinis</taxon>
    </lineage>
</organism>
<protein>
    <submittedName>
        <fullName evidence="3">MTH1187 family thiamine-binding protein</fullName>
    </submittedName>
</protein>
<dbReference type="PANTHER" id="PTHR33777">
    <property type="entry name" value="UPF0045 PROTEIN ECM15"/>
    <property type="match status" value="1"/>
</dbReference>
<accession>A0ABT5XCX5</accession>
<reference evidence="3 4" key="1">
    <citation type="submission" date="2023-03" db="EMBL/GenBank/DDBJ databases">
        <title>Whole genome sequencing of Methanotrichaceae archaeon M04Ac.</title>
        <authorList>
            <person name="Khomyakova M.A."/>
            <person name="Merkel A.Y."/>
            <person name="Slobodkin A.I."/>
        </authorList>
    </citation>
    <scope>NUCLEOTIDE SEQUENCE [LARGE SCALE GENOMIC DNA]</scope>
    <source>
        <strain evidence="3 4">M04Ac</strain>
    </source>
</reference>
<dbReference type="Pfam" id="PF01910">
    <property type="entry name" value="Thiamine_BP"/>
    <property type="match status" value="1"/>
</dbReference>
<gene>
    <name evidence="3" type="ORF">P0O24_02980</name>
</gene>